<evidence type="ECO:0000256" key="6">
    <source>
        <dbReference type="ARBA" id="ARBA00023136"/>
    </source>
</evidence>
<keyword evidence="6 7" id="KW-0472">Membrane</keyword>
<keyword evidence="4 7" id="KW-0812">Transmembrane</keyword>
<feature type="transmembrane region" description="Helical" evidence="7">
    <location>
        <begin position="369"/>
        <end position="394"/>
    </location>
</feature>
<reference evidence="10" key="1">
    <citation type="submission" date="2016-10" db="EMBL/GenBank/DDBJ databases">
        <authorList>
            <person name="Varghese N."/>
            <person name="Submissions S."/>
        </authorList>
    </citation>
    <scope>NUCLEOTIDE SEQUENCE [LARGE SCALE GENOMIC DNA]</scope>
    <source>
        <strain evidence="10">DSM 6150</strain>
    </source>
</reference>
<comment type="subcellular location">
    <subcellularLocation>
        <location evidence="1">Cell membrane</location>
        <topology evidence="1">Multi-pass membrane protein</topology>
    </subcellularLocation>
</comment>
<dbReference type="PANTHER" id="PTHR23513:SF9">
    <property type="entry name" value="ENTEROBACTIN EXPORTER ENTS"/>
    <property type="match status" value="1"/>
</dbReference>
<dbReference type="InterPro" id="IPR020846">
    <property type="entry name" value="MFS_dom"/>
</dbReference>
<feature type="transmembrane region" description="Helical" evidence="7">
    <location>
        <begin position="290"/>
        <end position="307"/>
    </location>
</feature>
<evidence type="ECO:0000256" key="2">
    <source>
        <dbReference type="ARBA" id="ARBA00022448"/>
    </source>
</evidence>
<feature type="transmembrane region" description="Helical" evidence="7">
    <location>
        <begin position="140"/>
        <end position="160"/>
    </location>
</feature>
<evidence type="ECO:0000256" key="1">
    <source>
        <dbReference type="ARBA" id="ARBA00004651"/>
    </source>
</evidence>
<dbReference type="CDD" id="cd06173">
    <property type="entry name" value="MFS_MefA_like"/>
    <property type="match status" value="1"/>
</dbReference>
<accession>A0A1I4XEA8</accession>
<protein>
    <submittedName>
        <fullName evidence="9">Predicted arabinose efflux permease, MFS family</fullName>
    </submittedName>
</protein>
<name>A0A1I4XEA8_9NEIS</name>
<dbReference type="PROSITE" id="PS50850">
    <property type="entry name" value="MFS"/>
    <property type="match status" value="1"/>
</dbReference>
<evidence type="ECO:0000256" key="7">
    <source>
        <dbReference type="SAM" id="Phobius"/>
    </source>
</evidence>
<dbReference type="OrthoDB" id="7283966at2"/>
<organism evidence="9 10">
    <name type="scientific">Formivibrio citricus</name>
    <dbReference type="NCBI Taxonomy" id="83765"/>
    <lineage>
        <taxon>Bacteria</taxon>
        <taxon>Pseudomonadati</taxon>
        <taxon>Pseudomonadota</taxon>
        <taxon>Betaproteobacteria</taxon>
        <taxon>Neisseriales</taxon>
        <taxon>Chitinibacteraceae</taxon>
        <taxon>Formivibrio</taxon>
    </lineage>
</organism>
<feature type="transmembrane region" description="Helical" evidence="7">
    <location>
        <begin position="166"/>
        <end position="191"/>
    </location>
</feature>
<keyword evidence="10" id="KW-1185">Reference proteome</keyword>
<feature type="transmembrane region" description="Helical" evidence="7">
    <location>
        <begin position="49"/>
        <end position="70"/>
    </location>
</feature>
<feature type="transmembrane region" description="Helical" evidence="7">
    <location>
        <begin position="255"/>
        <end position="278"/>
    </location>
</feature>
<keyword evidence="3" id="KW-1003">Cell membrane</keyword>
<evidence type="ECO:0000256" key="3">
    <source>
        <dbReference type="ARBA" id="ARBA00022475"/>
    </source>
</evidence>
<evidence type="ECO:0000259" key="8">
    <source>
        <dbReference type="PROSITE" id="PS50850"/>
    </source>
</evidence>
<dbReference type="AlphaFoldDB" id="A0A1I4XEA8"/>
<gene>
    <name evidence="9" type="ORF">SAMN05660284_00983</name>
</gene>
<keyword evidence="2" id="KW-0813">Transport</keyword>
<dbReference type="PANTHER" id="PTHR23513">
    <property type="entry name" value="INTEGRAL MEMBRANE EFFLUX PROTEIN-RELATED"/>
    <property type="match status" value="1"/>
</dbReference>
<dbReference type="Gene3D" id="1.20.1250.20">
    <property type="entry name" value="MFS general substrate transporter like domains"/>
    <property type="match status" value="1"/>
</dbReference>
<evidence type="ECO:0000313" key="9">
    <source>
        <dbReference type="EMBL" id="SFN24105.1"/>
    </source>
</evidence>
<proteinExistence type="predicted"/>
<feature type="domain" description="Major facilitator superfamily (MFS) profile" evidence="8">
    <location>
        <begin position="157"/>
        <end position="410"/>
    </location>
</feature>
<dbReference type="EMBL" id="FOVE01000005">
    <property type="protein sequence ID" value="SFN24105.1"/>
    <property type="molecule type" value="Genomic_DNA"/>
</dbReference>
<dbReference type="SUPFAM" id="SSF103473">
    <property type="entry name" value="MFS general substrate transporter"/>
    <property type="match status" value="1"/>
</dbReference>
<feature type="transmembrane region" description="Helical" evidence="7">
    <location>
        <begin position="224"/>
        <end position="249"/>
    </location>
</feature>
<dbReference type="Pfam" id="PF05977">
    <property type="entry name" value="MFS_3"/>
    <property type="match status" value="1"/>
</dbReference>
<dbReference type="Proteomes" id="UP000242869">
    <property type="component" value="Unassembled WGS sequence"/>
</dbReference>
<sequence length="410" mass="43204">MTSPQNELTLLFRHASFVNFWIARLFTISGYQMLCVAIGWHLYDITGSALDLGLIGLVQFLPRVLFVLQAGHVADHHDRRRVAALSQLLQAACALGLAASLAYPEFARPMIYLVSFMVGVGRTFEFPATQAMLPRIVTGALLPPAVAISATAVQAATIASPAIGGLLYALGAGVVYVLTGGLYLMACLLMLRVKFEPSNAAPPPQQPGLEGLLAGVRFIKSRPAVLGAISLDLFAVLLGGATALLPVYAKDILHAGPWALGVLRAAPAVGALAMGAWLARYPIRKRVGKVMFVSVALFGVATIAFGVSTSIPLSFAALTVLGAADMVSVVIRNSFIQLETPDEMRGRVSAVNSVFIGASNQLGEFESGVVAALLGPVLSVVTGGIGTLLVVALWMKWFPQLSQQDRMPGT</sequence>
<dbReference type="InterPro" id="IPR010290">
    <property type="entry name" value="TM_effector"/>
</dbReference>
<evidence type="ECO:0000313" key="10">
    <source>
        <dbReference type="Proteomes" id="UP000242869"/>
    </source>
</evidence>
<feature type="transmembrane region" description="Helical" evidence="7">
    <location>
        <begin position="21"/>
        <end position="43"/>
    </location>
</feature>
<evidence type="ECO:0000256" key="4">
    <source>
        <dbReference type="ARBA" id="ARBA00022692"/>
    </source>
</evidence>
<dbReference type="InterPro" id="IPR036259">
    <property type="entry name" value="MFS_trans_sf"/>
</dbReference>
<dbReference type="RefSeq" id="WP_091192121.1">
    <property type="nucleotide sequence ID" value="NZ_FOVE01000005.1"/>
</dbReference>
<dbReference type="STRING" id="83765.SAMN05660284_00983"/>
<dbReference type="GO" id="GO:0005886">
    <property type="term" value="C:plasma membrane"/>
    <property type="evidence" value="ECO:0007669"/>
    <property type="project" value="UniProtKB-SubCell"/>
</dbReference>
<evidence type="ECO:0000256" key="5">
    <source>
        <dbReference type="ARBA" id="ARBA00022989"/>
    </source>
</evidence>
<keyword evidence="5 7" id="KW-1133">Transmembrane helix</keyword>
<dbReference type="GO" id="GO:0022857">
    <property type="term" value="F:transmembrane transporter activity"/>
    <property type="evidence" value="ECO:0007669"/>
    <property type="project" value="InterPro"/>
</dbReference>